<evidence type="ECO:0008006" key="3">
    <source>
        <dbReference type="Google" id="ProtNLM"/>
    </source>
</evidence>
<proteinExistence type="predicted"/>
<feature type="transmembrane region" description="Helical" evidence="1">
    <location>
        <begin position="47"/>
        <end position="65"/>
    </location>
</feature>
<dbReference type="AlphaFoldDB" id="A0A381NNC0"/>
<name>A0A381NNC0_9ZZZZ</name>
<keyword evidence="1" id="KW-0812">Transmembrane</keyword>
<dbReference type="EMBL" id="UINC01000480">
    <property type="protein sequence ID" value="SUZ56112.1"/>
    <property type="molecule type" value="Genomic_DNA"/>
</dbReference>
<evidence type="ECO:0000256" key="1">
    <source>
        <dbReference type="SAM" id="Phobius"/>
    </source>
</evidence>
<gene>
    <name evidence="2" type="ORF">METZ01_LOCUS8966</name>
</gene>
<feature type="transmembrane region" description="Helical" evidence="1">
    <location>
        <begin position="202"/>
        <end position="222"/>
    </location>
</feature>
<protein>
    <recommendedName>
        <fullName evidence="3">NnrS family protein</fullName>
    </recommendedName>
</protein>
<reference evidence="2" key="1">
    <citation type="submission" date="2018-05" db="EMBL/GenBank/DDBJ databases">
        <authorList>
            <person name="Lanie J.A."/>
            <person name="Ng W.-L."/>
            <person name="Kazmierczak K.M."/>
            <person name="Andrzejewski T.M."/>
            <person name="Davidsen T.M."/>
            <person name="Wayne K.J."/>
            <person name="Tettelin H."/>
            <person name="Glass J.I."/>
            <person name="Rusch D."/>
            <person name="Podicherti R."/>
            <person name="Tsui H.-C.T."/>
            <person name="Winkler M.E."/>
        </authorList>
    </citation>
    <scope>NUCLEOTIDE SEQUENCE</scope>
</reference>
<feature type="transmembrane region" description="Helical" evidence="1">
    <location>
        <begin position="169"/>
        <end position="190"/>
    </location>
</feature>
<evidence type="ECO:0000313" key="2">
    <source>
        <dbReference type="EMBL" id="SUZ56112.1"/>
    </source>
</evidence>
<accession>A0A381NNC0</accession>
<sequence>MTGIGIPIVRCKNTRNYGYLVVLGVMSLANAEVHLRHFGFTVTDADFGTTMMLNLIILMIVLMGGRVIPFFTQSALSEAATQIRKPIEFGAVGLSIALIFGEVLNLPPELLVILAGLVMIFHALRLIGWHDSRIWETPLLWVLHLGYDLLVVGYGLTAQAKFGGILPFLATHVFTTGGIGMVTLGMMARVSLGHSGRPLQPPLLTILAFVLLNVSSLLRVAAPVFFPSAYGTLILLSGSVWILAFAFFLWNYFPILAAPRIDGRPG</sequence>
<keyword evidence="1" id="KW-0472">Membrane</keyword>
<feature type="transmembrane region" description="Helical" evidence="1">
    <location>
        <begin position="228"/>
        <end position="250"/>
    </location>
</feature>
<dbReference type="Pfam" id="PF05940">
    <property type="entry name" value="NnrS"/>
    <property type="match status" value="1"/>
</dbReference>
<keyword evidence="1" id="KW-1133">Transmembrane helix</keyword>
<organism evidence="2">
    <name type="scientific">marine metagenome</name>
    <dbReference type="NCBI Taxonomy" id="408172"/>
    <lineage>
        <taxon>unclassified sequences</taxon>
        <taxon>metagenomes</taxon>
        <taxon>ecological metagenomes</taxon>
    </lineage>
</organism>
<feature type="transmembrane region" description="Helical" evidence="1">
    <location>
        <begin position="139"/>
        <end position="157"/>
    </location>
</feature>
<feature type="transmembrane region" description="Helical" evidence="1">
    <location>
        <begin position="86"/>
        <end position="104"/>
    </location>
</feature>
<dbReference type="InterPro" id="IPR010266">
    <property type="entry name" value="NnrS"/>
</dbReference>
<feature type="transmembrane region" description="Helical" evidence="1">
    <location>
        <begin position="17"/>
        <end position="35"/>
    </location>
</feature>